<evidence type="ECO:0000313" key="2">
    <source>
        <dbReference type="Proteomes" id="UP000198623"/>
    </source>
</evidence>
<keyword evidence="2" id="KW-1185">Reference proteome</keyword>
<dbReference type="AlphaFoldDB" id="A0A1I2Q906"/>
<name>A0A1I2Q906_9GAMM</name>
<dbReference type="RefSeq" id="WP_090726736.1">
    <property type="nucleotide sequence ID" value="NZ_FOOU01000004.1"/>
</dbReference>
<proteinExistence type="predicted"/>
<protein>
    <submittedName>
        <fullName evidence="1">Uncharacterized protein</fullName>
    </submittedName>
</protein>
<dbReference type="Proteomes" id="UP000198623">
    <property type="component" value="Unassembled WGS sequence"/>
</dbReference>
<accession>A0A1I2Q906</accession>
<sequence length="92" mass="10503">MLEWKKESNYVTHESGFTIIVEEGSFNDPSSIQIKQSEGVSAIQQAKLLREGMEFVRSKTHVDTNRMTPLENNTPKITVKKTRKIRKPGPTE</sequence>
<dbReference type="OrthoDB" id="6124358at2"/>
<organism evidence="1 2">
    <name type="scientific">Neptunomonas qingdaonensis</name>
    <dbReference type="NCBI Taxonomy" id="1045558"/>
    <lineage>
        <taxon>Bacteria</taxon>
        <taxon>Pseudomonadati</taxon>
        <taxon>Pseudomonadota</taxon>
        <taxon>Gammaproteobacteria</taxon>
        <taxon>Oceanospirillales</taxon>
        <taxon>Oceanospirillaceae</taxon>
        <taxon>Neptunomonas</taxon>
    </lineage>
</organism>
<gene>
    <name evidence="1" type="ORF">SAMN05216175_104303</name>
</gene>
<reference evidence="2" key="1">
    <citation type="submission" date="2016-10" db="EMBL/GenBank/DDBJ databases">
        <authorList>
            <person name="Varghese N."/>
            <person name="Submissions S."/>
        </authorList>
    </citation>
    <scope>NUCLEOTIDE SEQUENCE [LARGE SCALE GENOMIC DNA]</scope>
    <source>
        <strain evidence="2">CGMCC 1.10971</strain>
    </source>
</reference>
<dbReference type="EMBL" id="FOOU01000004">
    <property type="protein sequence ID" value="SFG24862.1"/>
    <property type="molecule type" value="Genomic_DNA"/>
</dbReference>
<evidence type="ECO:0000313" key="1">
    <source>
        <dbReference type="EMBL" id="SFG24862.1"/>
    </source>
</evidence>